<gene>
    <name evidence="4" type="ORF">METZ01_LOCUS55362</name>
</gene>
<dbReference type="InterPro" id="IPR009012">
    <property type="entry name" value="GrpE_head"/>
</dbReference>
<dbReference type="AlphaFoldDB" id="A0A381SGU0"/>
<feature type="region of interest" description="Disordered" evidence="3">
    <location>
        <begin position="1"/>
        <end position="69"/>
    </location>
</feature>
<reference evidence="4" key="1">
    <citation type="submission" date="2018-05" db="EMBL/GenBank/DDBJ databases">
        <authorList>
            <person name="Lanie J.A."/>
            <person name="Ng W.-L."/>
            <person name="Kazmierczak K.M."/>
            <person name="Andrzejewski T.M."/>
            <person name="Davidsen T.M."/>
            <person name="Wayne K.J."/>
            <person name="Tettelin H."/>
            <person name="Glass J.I."/>
            <person name="Rusch D."/>
            <person name="Podicherti R."/>
            <person name="Tsui H.-C.T."/>
            <person name="Winkler M.E."/>
        </authorList>
    </citation>
    <scope>NUCLEOTIDE SEQUENCE</scope>
</reference>
<dbReference type="InterPro" id="IPR013805">
    <property type="entry name" value="GrpE_CC"/>
</dbReference>
<organism evidence="4">
    <name type="scientific">marine metagenome</name>
    <dbReference type="NCBI Taxonomy" id="408172"/>
    <lineage>
        <taxon>unclassified sequences</taxon>
        <taxon>metagenomes</taxon>
        <taxon>ecological metagenomes</taxon>
    </lineage>
</organism>
<dbReference type="HAMAP" id="MF_01151">
    <property type="entry name" value="GrpE"/>
    <property type="match status" value="1"/>
</dbReference>
<comment type="similarity">
    <text evidence="1">Belongs to the GrpE family.</text>
</comment>
<dbReference type="Pfam" id="PF01025">
    <property type="entry name" value="GrpE"/>
    <property type="match status" value="1"/>
</dbReference>
<feature type="non-terminal residue" evidence="4">
    <location>
        <position position="1"/>
    </location>
</feature>
<protein>
    <recommendedName>
        <fullName evidence="5">Nucleotide exchange factor GrpE</fullName>
    </recommendedName>
</protein>
<dbReference type="PANTHER" id="PTHR21237">
    <property type="entry name" value="GRPE PROTEIN"/>
    <property type="match status" value="1"/>
</dbReference>
<dbReference type="GO" id="GO:0051087">
    <property type="term" value="F:protein-folding chaperone binding"/>
    <property type="evidence" value="ECO:0007669"/>
    <property type="project" value="InterPro"/>
</dbReference>
<evidence type="ECO:0008006" key="5">
    <source>
        <dbReference type="Google" id="ProtNLM"/>
    </source>
</evidence>
<feature type="compositionally biased region" description="Acidic residues" evidence="3">
    <location>
        <begin position="46"/>
        <end position="66"/>
    </location>
</feature>
<dbReference type="EMBL" id="UINC01003012">
    <property type="protein sequence ID" value="SVA02508.1"/>
    <property type="molecule type" value="Genomic_DNA"/>
</dbReference>
<dbReference type="SUPFAM" id="SSF51064">
    <property type="entry name" value="Head domain of nucleotide exchange factor GrpE"/>
    <property type="match status" value="1"/>
</dbReference>
<keyword evidence="2" id="KW-0143">Chaperone</keyword>
<proteinExistence type="inferred from homology"/>
<dbReference type="Gene3D" id="2.30.22.10">
    <property type="entry name" value="Head domain of nucleotide exchange factor GrpE"/>
    <property type="match status" value="1"/>
</dbReference>
<dbReference type="GO" id="GO:0051082">
    <property type="term" value="F:unfolded protein binding"/>
    <property type="evidence" value="ECO:0007669"/>
    <property type="project" value="TreeGrafter"/>
</dbReference>
<evidence type="ECO:0000256" key="3">
    <source>
        <dbReference type="SAM" id="MobiDB-lite"/>
    </source>
</evidence>
<dbReference type="PANTHER" id="PTHR21237:SF23">
    <property type="entry name" value="GRPE PROTEIN HOMOLOG, MITOCHONDRIAL"/>
    <property type="match status" value="1"/>
</dbReference>
<dbReference type="InterPro" id="IPR000740">
    <property type="entry name" value="GrpE"/>
</dbReference>
<dbReference type="Gene3D" id="3.90.20.20">
    <property type="match status" value="1"/>
</dbReference>
<dbReference type="GO" id="GO:0000774">
    <property type="term" value="F:adenyl-nucleotide exchange factor activity"/>
    <property type="evidence" value="ECO:0007669"/>
    <property type="project" value="InterPro"/>
</dbReference>
<name>A0A381SGU0_9ZZZZ</name>
<dbReference type="GO" id="GO:0006457">
    <property type="term" value="P:protein folding"/>
    <property type="evidence" value="ECO:0007669"/>
    <property type="project" value="InterPro"/>
</dbReference>
<dbReference type="GO" id="GO:0042803">
    <property type="term" value="F:protein homodimerization activity"/>
    <property type="evidence" value="ECO:0007669"/>
    <property type="project" value="InterPro"/>
</dbReference>
<dbReference type="CDD" id="cd00446">
    <property type="entry name" value="GrpE"/>
    <property type="match status" value="1"/>
</dbReference>
<sequence length="197" mass="20894">VPANPTGAADPADEAEPLTTGQDDGNEPEVTDPADEAEPLTTGQDDGNEPEVTDPVEESEPTDDPGSDQYLADLQRVSAEFANFRKQANRRNAEATTRALADLAGRLLPILDACDAAISQGADDVVAIRKAVLDALEPVGLEVLDPNGDPFDPTLHEAVAHEPADKADDAPEVVEVVRRGYVWAGRVIRPAMVRVRG</sequence>
<evidence type="ECO:0000256" key="2">
    <source>
        <dbReference type="ARBA" id="ARBA00023186"/>
    </source>
</evidence>
<dbReference type="PRINTS" id="PR00773">
    <property type="entry name" value="GRPEPROTEIN"/>
</dbReference>
<evidence type="ECO:0000313" key="4">
    <source>
        <dbReference type="EMBL" id="SVA02508.1"/>
    </source>
</evidence>
<accession>A0A381SGU0</accession>
<evidence type="ECO:0000256" key="1">
    <source>
        <dbReference type="ARBA" id="ARBA00009054"/>
    </source>
</evidence>
<dbReference type="PROSITE" id="PS01071">
    <property type="entry name" value="GRPE"/>
    <property type="match status" value="1"/>
</dbReference>
<dbReference type="SUPFAM" id="SSF58014">
    <property type="entry name" value="Coiled-coil domain of nucleotide exchange factor GrpE"/>
    <property type="match status" value="1"/>
</dbReference>
<feature type="compositionally biased region" description="Acidic residues" evidence="3">
    <location>
        <begin position="24"/>
        <end position="38"/>
    </location>
</feature>